<evidence type="ECO:0000256" key="1">
    <source>
        <dbReference type="SAM" id="SignalP"/>
    </source>
</evidence>
<keyword evidence="3" id="KW-1185">Reference proteome</keyword>
<proteinExistence type="predicted"/>
<dbReference type="EMBL" id="CP146275">
    <property type="protein sequence ID" value="WWT32676.1"/>
    <property type="molecule type" value="Genomic_DNA"/>
</dbReference>
<sequence>MGVWPSIAALAVAMVALPATAMAQNWHSAYTDLNLERCAIVQQASLSTDFACAGWDGFPVLVRYGEHRVFVSYGSDARDEMVWQQSVPSINQTGETLEWLLTDGQRPVATILRYFIDRSEIGGPDEQVLVVTKIERGNTCHLAYIDARRNTEANQMARETARDLVPGWDCETMPARPVGIMGVTGFSQAR</sequence>
<dbReference type="RefSeq" id="WP_338608098.1">
    <property type="nucleotide sequence ID" value="NZ_CP146275.1"/>
</dbReference>
<evidence type="ECO:0000313" key="2">
    <source>
        <dbReference type="EMBL" id="WWT32676.1"/>
    </source>
</evidence>
<evidence type="ECO:0000313" key="3">
    <source>
        <dbReference type="Proteomes" id="UP001369958"/>
    </source>
</evidence>
<reference evidence="2 3" key="1">
    <citation type="submission" date="2024-02" db="EMBL/GenBank/DDBJ databases">
        <title>Complete genome sequence of Pelagibacterium nitratireducens ZH15.</title>
        <authorList>
            <person name="Zhao L.H."/>
        </authorList>
    </citation>
    <scope>NUCLEOTIDE SEQUENCE [LARGE SCALE GENOMIC DNA]</scope>
    <source>
        <strain evidence="2 3">ZH15</strain>
    </source>
</reference>
<name>A0ABZ2I3X9_9HYPH</name>
<feature type="signal peptide" evidence="1">
    <location>
        <begin position="1"/>
        <end position="23"/>
    </location>
</feature>
<gene>
    <name evidence="2" type="ORF">V6617_16960</name>
</gene>
<accession>A0ABZ2I3X9</accession>
<dbReference type="Proteomes" id="UP001369958">
    <property type="component" value="Chromosome"/>
</dbReference>
<keyword evidence="1" id="KW-0732">Signal</keyword>
<feature type="chain" id="PRO_5047550507" evidence="1">
    <location>
        <begin position="24"/>
        <end position="190"/>
    </location>
</feature>
<organism evidence="2 3">
    <name type="scientific">Pelagibacterium nitratireducens</name>
    <dbReference type="NCBI Taxonomy" id="1046114"/>
    <lineage>
        <taxon>Bacteria</taxon>
        <taxon>Pseudomonadati</taxon>
        <taxon>Pseudomonadota</taxon>
        <taxon>Alphaproteobacteria</taxon>
        <taxon>Hyphomicrobiales</taxon>
        <taxon>Devosiaceae</taxon>
        <taxon>Pelagibacterium</taxon>
    </lineage>
</organism>
<protein>
    <submittedName>
        <fullName evidence="2">Uncharacterized protein</fullName>
    </submittedName>
</protein>